<dbReference type="AlphaFoldDB" id="A0A0A9GQ84"/>
<reference evidence="1" key="1">
    <citation type="submission" date="2014-09" db="EMBL/GenBank/DDBJ databases">
        <authorList>
            <person name="Magalhaes I.L.F."/>
            <person name="Oliveira U."/>
            <person name="Santos F.R."/>
            <person name="Vidigal T.H.D.A."/>
            <person name="Brescovit A.D."/>
            <person name="Santos A.J."/>
        </authorList>
    </citation>
    <scope>NUCLEOTIDE SEQUENCE</scope>
    <source>
        <tissue evidence="1">Shoot tissue taken approximately 20 cm above the soil surface</tissue>
    </source>
</reference>
<dbReference type="EMBL" id="GBRH01173190">
    <property type="protein sequence ID" value="JAE24706.1"/>
    <property type="molecule type" value="Transcribed_RNA"/>
</dbReference>
<organism evidence="1">
    <name type="scientific">Arundo donax</name>
    <name type="common">Giant reed</name>
    <name type="synonym">Donax arundinaceus</name>
    <dbReference type="NCBI Taxonomy" id="35708"/>
    <lineage>
        <taxon>Eukaryota</taxon>
        <taxon>Viridiplantae</taxon>
        <taxon>Streptophyta</taxon>
        <taxon>Embryophyta</taxon>
        <taxon>Tracheophyta</taxon>
        <taxon>Spermatophyta</taxon>
        <taxon>Magnoliopsida</taxon>
        <taxon>Liliopsida</taxon>
        <taxon>Poales</taxon>
        <taxon>Poaceae</taxon>
        <taxon>PACMAD clade</taxon>
        <taxon>Arundinoideae</taxon>
        <taxon>Arundineae</taxon>
        <taxon>Arundo</taxon>
    </lineage>
</organism>
<reference evidence="1" key="2">
    <citation type="journal article" date="2015" name="Data Brief">
        <title>Shoot transcriptome of the giant reed, Arundo donax.</title>
        <authorList>
            <person name="Barrero R.A."/>
            <person name="Guerrero F.D."/>
            <person name="Moolhuijzen P."/>
            <person name="Goolsby J.A."/>
            <person name="Tidwell J."/>
            <person name="Bellgard S.E."/>
            <person name="Bellgard M.I."/>
        </authorList>
    </citation>
    <scope>NUCLEOTIDE SEQUENCE</scope>
    <source>
        <tissue evidence="1">Shoot tissue taken approximately 20 cm above the soil surface</tissue>
    </source>
</reference>
<sequence>MLPFKLLDPRCKSRKFLRFLKARSGRGPLMLFLTRFMTSRDTKLPRDPKLLYPIKLLSLRHQNFVDTQNSRINLASEAHEMKKRSSN</sequence>
<accession>A0A0A9GQ84</accession>
<evidence type="ECO:0000313" key="1">
    <source>
        <dbReference type="EMBL" id="JAE24706.1"/>
    </source>
</evidence>
<protein>
    <submittedName>
        <fullName evidence="1">Uncharacterized protein</fullName>
    </submittedName>
</protein>
<proteinExistence type="predicted"/>
<name>A0A0A9GQ84_ARUDO</name>